<organism evidence="2 3">
    <name type="scientific">Pseudo-nitzschia multistriata</name>
    <dbReference type="NCBI Taxonomy" id="183589"/>
    <lineage>
        <taxon>Eukaryota</taxon>
        <taxon>Sar</taxon>
        <taxon>Stramenopiles</taxon>
        <taxon>Ochrophyta</taxon>
        <taxon>Bacillariophyta</taxon>
        <taxon>Bacillariophyceae</taxon>
        <taxon>Bacillariophycidae</taxon>
        <taxon>Bacillariales</taxon>
        <taxon>Bacillariaceae</taxon>
        <taxon>Pseudo-nitzschia</taxon>
    </lineage>
</organism>
<evidence type="ECO:0008006" key="4">
    <source>
        <dbReference type="Google" id="ProtNLM"/>
    </source>
</evidence>
<accession>A0A448ZPH1</accession>
<feature type="region of interest" description="Disordered" evidence="1">
    <location>
        <begin position="315"/>
        <end position="337"/>
    </location>
</feature>
<dbReference type="AlphaFoldDB" id="A0A448ZPH1"/>
<proteinExistence type="predicted"/>
<dbReference type="Proteomes" id="UP000291116">
    <property type="component" value="Unassembled WGS sequence"/>
</dbReference>
<reference evidence="2 3" key="1">
    <citation type="submission" date="2019-01" db="EMBL/GenBank/DDBJ databases">
        <authorList>
            <person name="Ferrante I. M."/>
        </authorList>
    </citation>
    <scope>NUCLEOTIDE SEQUENCE [LARGE SCALE GENOMIC DNA]</scope>
    <source>
        <strain evidence="2 3">B856</strain>
    </source>
</reference>
<keyword evidence="3" id="KW-1185">Reference proteome</keyword>
<dbReference type="EMBL" id="CAACVS010000602">
    <property type="protein sequence ID" value="VEU43947.1"/>
    <property type="molecule type" value="Genomic_DNA"/>
</dbReference>
<feature type="compositionally biased region" description="Low complexity" evidence="1">
    <location>
        <begin position="320"/>
        <end position="332"/>
    </location>
</feature>
<evidence type="ECO:0000256" key="1">
    <source>
        <dbReference type="SAM" id="MobiDB-lite"/>
    </source>
</evidence>
<evidence type="ECO:0000313" key="3">
    <source>
        <dbReference type="Proteomes" id="UP000291116"/>
    </source>
</evidence>
<evidence type="ECO:0000313" key="2">
    <source>
        <dbReference type="EMBL" id="VEU43947.1"/>
    </source>
</evidence>
<sequence>MSNAVMPVPSPTLLPGANSGLIAVTPPAALHSIQEKQAKMVEQAYYDDNPFLLTEEDFLTDKEEFFEGFYGENNNDDFYSNKIGDDFYGSFLDKNDDVNNGKTDDGIVQTDDFSEIVLTDDFSEIVQTDDFSKIVQTDDFSEIIQTDDFSEIVLGPVDCVPIHEQLRLNGSTAFSNKLLQLGFDFMYGQYTIFAPSDKLLNDEGLRLLSMGHSRVTIDESVLLFHVSEFGIYETLLQPSGSHSRCNKAMPMIDQEGDPEKTVTLCRGDDIIYQLGPGNHLYDSKAGSLVSMSSGRSDSEIVLGVASTGTAALLKHQSADNSNGNTSGNTNGSKGADEAIPRLSGEKIRACSGVIYPIEDALLLPTLPAVVVAPSPAPGDQSAGKGPTLVPIWSPESAGPGDPNKAPTLFPEPDWVDIVNKISGIEPDGNATADQEGLGMEGNATSDQEGLGTDGNATADEAGFFMDGNATADPARPELLPGMVPTTDPTMLLPGAPSQSGPSSTSSTRSCHPLKSTVLVLWVSLSVWNGICW</sequence>
<protein>
    <recommendedName>
        <fullName evidence="4">FAS1 domain-containing protein</fullName>
    </recommendedName>
</protein>
<feature type="region of interest" description="Disordered" evidence="1">
    <location>
        <begin position="428"/>
        <end position="452"/>
    </location>
</feature>
<name>A0A448ZPH1_9STRA</name>
<gene>
    <name evidence="2" type="ORF">PSNMU_V1.4_AUG-EV-PASAV3_0110500</name>
</gene>